<feature type="transmembrane region" description="Helical" evidence="7">
    <location>
        <begin position="92"/>
        <end position="110"/>
    </location>
</feature>
<evidence type="ECO:0000256" key="5">
    <source>
        <dbReference type="ARBA" id="ARBA00022989"/>
    </source>
</evidence>
<evidence type="ECO:0000256" key="6">
    <source>
        <dbReference type="ARBA" id="ARBA00023136"/>
    </source>
</evidence>
<feature type="domain" description="Citrate transporter-like" evidence="8">
    <location>
        <begin position="16"/>
        <end position="390"/>
    </location>
</feature>
<dbReference type="PANTHER" id="PTHR43652">
    <property type="entry name" value="BASIC AMINO ACID ANTIPORTER YFCC-RELATED"/>
    <property type="match status" value="1"/>
</dbReference>
<feature type="transmembrane region" description="Helical" evidence="7">
    <location>
        <begin position="52"/>
        <end position="71"/>
    </location>
</feature>
<dbReference type="AlphaFoldDB" id="A0A0S2W6Y9"/>
<gene>
    <name evidence="9" type="ORF">IB211_02377c</name>
</gene>
<organism evidence="9 10">
    <name type="scientific">Intestinimonas butyriciproducens</name>
    <dbReference type="NCBI Taxonomy" id="1297617"/>
    <lineage>
        <taxon>Bacteria</taxon>
        <taxon>Bacillati</taxon>
        <taxon>Bacillota</taxon>
        <taxon>Clostridia</taxon>
        <taxon>Eubacteriales</taxon>
        <taxon>Intestinimonas</taxon>
    </lineage>
</organism>
<keyword evidence="3 7" id="KW-0812">Transmembrane</keyword>
<dbReference type="EMBL" id="CP011307">
    <property type="protein sequence ID" value="ALP94768.1"/>
    <property type="molecule type" value="Genomic_DNA"/>
</dbReference>
<comment type="subcellular location">
    <subcellularLocation>
        <location evidence="1">Membrane</location>
        <topology evidence="1">Multi-pass membrane protein</topology>
    </subcellularLocation>
</comment>
<evidence type="ECO:0000256" key="7">
    <source>
        <dbReference type="SAM" id="Phobius"/>
    </source>
</evidence>
<keyword evidence="4" id="KW-0677">Repeat</keyword>
<dbReference type="GO" id="GO:0055085">
    <property type="term" value="P:transmembrane transport"/>
    <property type="evidence" value="ECO:0007669"/>
    <property type="project" value="InterPro"/>
</dbReference>
<evidence type="ECO:0000256" key="1">
    <source>
        <dbReference type="ARBA" id="ARBA00004141"/>
    </source>
</evidence>
<feature type="transmembrane region" description="Helical" evidence="7">
    <location>
        <begin position="271"/>
        <end position="290"/>
    </location>
</feature>
<dbReference type="Proteomes" id="UP000064844">
    <property type="component" value="Chromosome"/>
</dbReference>
<dbReference type="InterPro" id="IPR004680">
    <property type="entry name" value="Cit_transptr-like_dom"/>
</dbReference>
<feature type="transmembrane region" description="Helical" evidence="7">
    <location>
        <begin position="423"/>
        <end position="443"/>
    </location>
</feature>
<evidence type="ECO:0000256" key="2">
    <source>
        <dbReference type="ARBA" id="ARBA00022448"/>
    </source>
</evidence>
<dbReference type="PANTHER" id="PTHR43652:SF1">
    <property type="entry name" value="RESPONSE REGULATOR"/>
    <property type="match status" value="1"/>
</dbReference>
<dbReference type="Pfam" id="PF03600">
    <property type="entry name" value="CitMHS"/>
    <property type="match status" value="1"/>
</dbReference>
<feature type="transmembrane region" description="Helical" evidence="7">
    <location>
        <begin position="337"/>
        <end position="358"/>
    </location>
</feature>
<dbReference type="GO" id="GO:0005886">
    <property type="term" value="C:plasma membrane"/>
    <property type="evidence" value="ECO:0007669"/>
    <property type="project" value="TreeGrafter"/>
</dbReference>
<accession>A0A0S2W6Y9</accession>
<dbReference type="eggNOG" id="COG0471">
    <property type="taxonomic scope" value="Bacteria"/>
</dbReference>
<dbReference type="InterPro" id="IPR051679">
    <property type="entry name" value="DASS-Related_Transporters"/>
</dbReference>
<evidence type="ECO:0000256" key="3">
    <source>
        <dbReference type="ARBA" id="ARBA00022692"/>
    </source>
</evidence>
<dbReference type="KEGG" id="ibu:IB211_02377c"/>
<dbReference type="PATRIC" id="fig|1297617.4.peg.2449"/>
<reference evidence="9 10" key="1">
    <citation type="journal article" date="2015" name="Nat. Commun.">
        <title>Production of butyrate from lysine and the Amadori product fructoselysine by a human gut commensal.</title>
        <authorList>
            <person name="Bui T.P."/>
            <person name="Ritari J."/>
            <person name="Boeren S."/>
            <person name="de Waard P."/>
            <person name="Plugge C.M."/>
            <person name="de Vos W.M."/>
        </authorList>
    </citation>
    <scope>NUCLEOTIDE SEQUENCE [LARGE SCALE GENOMIC DNA]</scope>
    <source>
        <strain evidence="9 10">AF211</strain>
    </source>
</reference>
<feature type="transmembrane region" description="Helical" evidence="7">
    <location>
        <begin position="244"/>
        <end position="265"/>
    </location>
</feature>
<reference evidence="10" key="2">
    <citation type="submission" date="2015-04" db="EMBL/GenBank/DDBJ databases">
        <title>A butyrogenic pathway from the amino acid lysine in a human gut commensal.</title>
        <authorList>
            <person name="de Vos W.M."/>
            <person name="Bui N.T.P."/>
            <person name="Plugge C.M."/>
            <person name="Ritari J."/>
        </authorList>
    </citation>
    <scope>NUCLEOTIDE SEQUENCE [LARGE SCALE GENOMIC DNA]</scope>
    <source>
        <strain evidence="10">AF211</strain>
    </source>
</reference>
<dbReference type="RefSeq" id="WP_058118136.1">
    <property type="nucleotide sequence ID" value="NZ_CP011307.1"/>
</dbReference>
<keyword evidence="10" id="KW-1185">Reference proteome</keyword>
<feature type="transmembrane region" description="Helical" evidence="7">
    <location>
        <begin position="379"/>
        <end position="403"/>
    </location>
</feature>
<protein>
    <submittedName>
        <fullName evidence="9">Anion permease ArsB/NhaD-like</fullName>
    </submittedName>
</protein>
<keyword evidence="6 7" id="KW-0472">Membrane</keyword>
<evidence type="ECO:0000259" key="8">
    <source>
        <dbReference type="Pfam" id="PF03600"/>
    </source>
</evidence>
<feature type="transmembrane region" description="Helical" evidence="7">
    <location>
        <begin position="139"/>
        <end position="159"/>
    </location>
</feature>
<evidence type="ECO:0000313" key="9">
    <source>
        <dbReference type="EMBL" id="ALP94768.1"/>
    </source>
</evidence>
<feature type="transmembrane region" description="Helical" evidence="7">
    <location>
        <begin position="186"/>
        <end position="205"/>
    </location>
</feature>
<evidence type="ECO:0000313" key="10">
    <source>
        <dbReference type="Proteomes" id="UP000064844"/>
    </source>
</evidence>
<keyword evidence="2" id="KW-0813">Transport</keyword>
<name>A0A0S2W6Y9_9FIRM</name>
<sequence>MESSTIAIIITIITIISFVLEKIPLAMTAMIASLAMGIILPEMKLADVYSGFSSATVMMVAGMCIVGDALFKTGMANKIGKAIGGSSLAKNERMFTIAVVICCTLMSSFLSNSGTIAMWMPLIAAVAAKSHGVIRSKMVIMAAGIAAAIGGAGTLVGSTSQQTANAVLMGVAGYEDGLGLFDQTKIMIPLCLIMVIYFGTVGYSLTKKVLKPESPDFDKGNYYADLANATTDDVTSDIPAWKGWMSIIVLILCIVGFVLTGFAPFKPYLNVAIIGLLGATILITSGCMPLKKTLAEMDWNTLVILGAAQGFAKGLDVSGGGKVIADAVLNLFGGSESASAMALMAAGVIVTGVLTNFMSNTALAAMMTPIYIEIAKSMGVSPIPFVIAIGCVATNLACATPVGTPACTQTLPAGYKYMDYMKIGGPLCIVLIIAAAVLCPIMYSF</sequence>
<dbReference type="STRING" id="1297617.IB211_02377c"/>
<evidence type="ECO:0000256" key="4">
    <source>
        <dbReference type="ARBA" id="ARBA00022737"/>
    </source>
</evidence>
<keyword evidence="5 7" id="KW-1133">Transmembrane helix</keyword>
<feature type="transmembrane region" description="Helical" evidence="7">
    <location>
        <begin position="7"/>
        <end position="40"/>
    </location>
</feature>
<proteinExistence type="predicted"/>